<dbReference type="Proteomes" id="UP000703038">
    <property type="component" value="Unassembled WGS sequence"/>
</dbReference>
<accession>A0ABS2KWE6</accession>
<gene>
    <name evidence="1" type="ORF">JOE42_002986</name>
</gene>
<evidence type="ECO:0000313" key="1">
    <source>
        <dbReference type="EMBL" id="MBM7416253.1"/>
    </source>
</evidence>
<organism evidence="1 2">
    <name type="scientific">Rhodococcoides corynebacterioides</name>
    <dbReference type="NCBI Taxonomy" id="53972"/>
    <lineage>
        <taxon>Bacteria</taxon>
        <taxon>Bacillati</taxon>
        <taxon>Actinomycetota</taxon>
        <taxon>Actinomycetes</taxon>
        <taxon>Mycobacteriales</taxon>
        <taxon>Nocardiaceae</taxon>
        <taxon>Rhodococcoides</taxon>
    </lineage>
</organism>
<reference evidence="1 2" key="1">
    <citation type="submission" date="2021-01" db="EMBL/GenBank/DDBJ databases">
        <title>Genomics of switchgrass bacterial isolates.</title>
        <authorList>
            <person name="Shade A."/>
        </authorList>
    </citation>
    <scope>NUCLEOTIDE SEQUENCE [LARGE SCALE GENOMIC DNA]</scope>
    <source>
        <strain evidence="1 2">PvP111</strain>
    </source>
</reference>
<dbReference type="EMBL" id="JAFBBK010000001">
    <property type="protein sequence ID" value="MBM7416253.1"/>
    <property type="molecule type" value="Genomic_DNA"/>
</dbReference>
<comment type="caution">
    <text evidence="1">The sequence shown here is derived from an EMBL/GenBank/DDBJ whole genome shotgun (WGS) entry which is preliminary data.</text>
</comment>
<protein>
    <submittedName>
        <fullName evidence="1">Uncharacterized protein</fullName>
    </submittedName>
</protein>
<keyword evidence="2" id="KW-1185">Reference proteome</keyword>
<evidence type="ECO:0000313" key="2">
    <source>
        <dbReference type="Proteomes" id="UP000703038"/>
    </source>
</evidence>
<dbReference type="RefSeq" id="WP_204869094.1">
    <property type="nucleotide sequence ID" value="NZ_JAFBBK010000001.1"/>
</dbReference>
<proteinExistence type="predicted"/>
<name>A0ABS2KWE6_9NOCA</name>
<sequence>MELTLNDFTIKGPSTVGQGSNLVVSDEIPAAQAVVPGDVSWLDPFSPTVQITLDGDRQPGAPLRLEYRLPQGASASGPDGAVPVVVSRSADGSVDMVEARVEGDTMTADLGHLSWDVFAWFKPEEVVRELTEVVKPILGTGSPKPDCVDKPLTYPNLIKTVAPVEGNVAWMCIYDTPGLNTTEPSTSIGITINSPFAWRLSANPRALKVVLTDTDSGNQSLRALYRKMADTDQVAGPGDTVQMNFGQYEQGPRTGTLTRNSKMDAIALTAWAYEEVLQNGPFKGVFAALDVGPELVKCSGTRTDVGLGQWGADLKSCAQGLGAAVVRLVIGKTGVAFGAYLSEALSKTPTSATWTITSQTRTEQANQAPTSTWDGTVVLGRADDQYSVGYGTSKPETVSLNSLCANTISNIDWSTWGGSEAKGRGQLCAPAGSPESGGPVELTATDLGDCNGASAYRKLLIGGKQGWDICN</sequence>